<name>A0ABT9NKZ9_9ACTN</name>
<feature type="transmembrane region" description="Helical" evidence="1">
    <location>
        <begin position="97"/>
        <end position="118"/>
    </location>
</feature>
<evidence type="ECO:0000259" key="2">
    <source>
        <dbReference type="Pfam" id="PF00487"/>
    </source>
</evidence>
<dbReference type="EMBL" id="JAUSQM010000001">
    <property type="protein sequence ID" value="MDP9821089.1"/>
    <property type="molecule type" value="Genomic_DNA"/>
</dbReference>
<feature type="transmembrane region" description="Helical" evidence="1">
    <location>
        <begin position="39"/>
        <end position="58"/>
    </location>
</feature>
<keyword evidence="1" id="KW-0472">Membrane</keyword>
<feature type="transmembrane region" description="Helical" evidence="1">
    <location>
        <begin position="167"/>
        <end position="187"/>
    </location>
</feature>
<dbReference type="InterPro" id="IPR012171">
    <property type="entry name" value="Fatty_acid_desaturase"/>
</dbReference>
<dbReference type="PANTHER" id="PTHR19353">
    <property type="entry name" value="FATTY ACID DESATURASE 2"/>
    <property type="match status" value="1"/>
</dbReference>
<dbReference type="PANTHER" id="PTHR19353:SF19">
    <property type="entry name" value="DELTA(5) FATTY ACID DESATURASE C-RELATED"/>
    <property type="match status" value="1"/>
</dbReference>
<accession>A0ABT9NKZ9</accession>
<dbReference type="RefSeq" id="WP_068120088.1">
    <property type="nucleotide sequence ID" value="NZ_CCXJ01000235.1"/>
</dbReference>
<evidence type="ECO:0000256" key="1">
    <source>
        <dbReference type="SAM" id="Phobius"/>
    </source>
</evidence>
<protein>
    <submittedName>
        <fullName evidence="3">Fatty acid desaturase</fullName>
    </submittedName>
</protein>
<dbReference type="InterPro" id="IPR005804">
    <property type="entry name" value="FA_desaturase_dom"/>
</dbReference>
<evidence type="ECO:0000313" key="4">
    <source>
        <dbReference type="Proteomes" id="UP001240447"/>
    </source>
</evidence>
<feature type="transmembrane region" description="Helical" evidence="1">
    <location>
        <begin position="64"/>
        <end position="85"/>
    </location>
</feature>
<dbReference type="PIRSF" id="PIRSF015921">
    <property type="entry name" value="FA_sphinglp_des"/>
    <property type="match status" value="1"/>
</dbReference>
<reference evidence="3 4" key="1">
    <citation type="submission" date="2023-07" db="EMBL/GenBank/DDBJ databases">
        <title>Sequencing the genomes of 1000 actinobacteria strains.</title>
        <authorList>
            <person name="Klenk H.-P."/>
        </authorList>
    </citation>
    <scope>NUCLEOTIDE SEQUENCE [LARGE SCALE GENOMIC DNA]</scope>
    <source>
        <strain evidence="3 4">GD13</strain>
    </source>
</reference>
<feature type="domain" description="Fatty acid desaturase" evidence="2">
    <location>
        <begin position="63"/>
        <end position="320"/>
    </location>
</feature>
<dbReference type="CDD" id="cd03506">
    <property type="entry name" value="Delta6-FADS-like"/>
    <property type="match status" value="1"/>
</dbReference>
<keyword evidence="1" id="KW-0812">Transmembrane</keyword>
<comment type="caution">
    <text evidence="3">The sequence shown here is derived from an EMBL/GenBank/DDBJ whole genome shotgun (WGS) entry which is preliminary data.</text>
</comment>
<feature type="transmembrane region" description="Helical" evidence="1">
    <location>
        <begin position="199"/>
        <end position="219"/>
    </location>
</feature>
<sequence length="343" mass="37449">MAAPSPAPSTLPAPLRGGYGELAREIRELGLMQKRPGPYALHAGVMLLVLAGSVVLMVAFSHSWWLLLLAPVLAVLTTQSGFLGHDIGHRQVSRNAVHSRALGVVAGNLFSGLSYGWWVAKHNAHHAHPNDLESDPDVRAGVFVWAPSQADPRQGVAAWWTRHQAALFFPLLLLEALNLHISSFLALRRPGIRWRGVETALLAAHFIGYFALLFLTLSWPQALVFIAVHKGLQGLYLGCSFAPNHKGMPVLDAEQAADPLLRQVLTSRNVHGGPFTDAALGGLNYQIEHHLFPSMPRANLRHAQPVVRRFCAERGIPYVECSALASYAAALRHLHHVGDGLRH</sequence>
<keyword evidence="1" id="KW-1133">Transmembrane helix</keyword>
<dbReference type="Pfam" id="PF00487">
    <property type="entry name" value="FA_desaturase"/>
    <property type="match status" value="1"/>
</dbReference>
<gene>
    <name evidence="3" type="ORF">J2S59_000898</name>
</gene>
<keyword evidence="4" id="KW-1185">Reference proteome</keyword>
<proteinExistence type="predicted"/>
<organism evidence="3 4">
    <name type="scientific">Nocardioides massiliensis</name>
    <dbReference type="NCBI Taxonomy" id="1325935"/>
    <lineage>
        <taxon>Bacteria</taxon>
        <taxon>Bacillati</taxon>
        <taxon>Actinomycetota</taxon>
        <taxon>Actinomycetes</taxon>
        <taxon>Propionibacteriales</taxon>
        <taxon>Nocardioidaceae</taxon>
        <taxon>Nocardioides</taxon>
    </lineage>
</organism>
<evidence type="ECO:0000313" key="3">
    <source>
        <dbReference type="EMBL" id="MDP9821089.1"/>
    </source>
</evidence>
<dbReference type="Proteomes" id="UP001240447">
    <property type="component" value="Unassembled WGS sequence"/>
</dbReference>